<feature type="compositionally biased region" description="Basic and acidic residues" evidence="1">
    <location>
        <begin position="1"/>
        <end position="10"/>
    </location>
</feature>
<dbReference type="Proteomes" id="UP000000763">
    <property type="component" value="Chromosome 9"/>
</dbReference>
<organism evidence="2 3">
    <name type="scientific">Oryza sativa subsp. japonica</name>
    <name type="common">Rice</name>
    <dbReference type="NCBI Taxonomy" id="39947"/>
    <lineage>
        <taxon>Eukaryota</taxon>
        <taxon>Viridiplantae</taxon>
        <taxon>Streptophyta</taxon>
        <taxon>Embryophyta</taxon>
        <taxon>Tracheophyta</taxon>
        <taxon>Spermatophyta</taxon>
        <taxon>Magnoliopsida</taxon>
        <taxon>Liliopsida</taxon>
        <taxon>Poales</taxon>
        <taxon>Poaceae</taxon>
        <taxon>BOP clade</taxon>
        <taxon>Oryzoideae</taxon>
        <taxon>Oryzeae</taxon>
        <taxon>Oryzinae</taxon>
        <taxon>Oryza</taxon>
        <taxon>Oryza sativa</taxon>
    </lineage>
</organism>
<sequence>MLTRDDEGIDKSAGMARASRGSARQGKKRHEWQKPPAISSIGSAWRIKKTKKSDCGDGELAMPLSFGEDDA</sequence>
<dbReference type="AlphaFoldDB" id="Q69NK9"/>
<protein>
    <submittedName>
        <fullName evidence="2">Uncharacterized protein</fullName>
    </submittedName>
</protein>
<feature type="region of interest" description="Disordered" evidence="1">
    <location>
        <begin position="1"/>
        <end position="71"/>
    </location>
</feature>
<evidence type="ECO:0000313" key="3">
    <source>
        <dbReference type="Proteomes" id="UP000000763"/>
    </source>
</evidence>
<evidence type="ECO:0000256" key="1">
    <source>
        <dbReference type="SAM" id="MobiDB-lite"/>
    </source>
</evidence>
<name>Q69NK9_ORYSJ</name>
<reference evidence="3" key="2">
    <citation type="journal article" date="2008" name="Nucleic Acids Res.">
        <title>The rice annotation project database (RAP-DB): 2008 update.</title>
        <authorList>
            <consortium name="The rice annotation project (RAP)"/>
        </authorList>
    </citation>
    <scope>GENOME REANNOTATION</scope>
    <source>
        <strain evidence="3">cv. Nipponbare</strain>
    </source>
</reference>
<evidence type="ECO:0000313" key="2">
    <source>
        <dbReference type="EMBL" id="BAD33718.1"/>
    </source>
</evidence>
<reference evidence="3" key="1">
    <citation type="journal article" date="2005" name="Nature">
        <title>The map-based sequence of the rice genome.</title>
        <authorList>
            <consortium name="International rice genome sequencing project (IRGSP)"/>
            <person name="Matsumoto T."/>
            <person name="Wu J."/>
            <person name="Kanamori H."/>
            <person name="Katayose Y."/>
            <person name="Fujisawa M."/>
            <person name="Namiki N."/>
            <person name="Mizuno H."/>
            <person name="Yamamoto K."/>
            <person name="Antonio B.A."/>
            <person name="Baba T."/>
            <person name="Sakata K."/>
            <person name="Nagamura Y."/>
            <person name="Aoki H."/>
            <person name="Arikawa K."/>
            <person name="Arita K."/>
            <person name="Bito T."/>
            <person name="Chiden Y."/>
            <person name="Fujitsuka N."/>
            <person name="Fukunaka R."/>
            <person name="Hamada M."/>
            <person name="Harada C."/>
            <person name="Hayashi A."/>
            <person name="Hijishita S."/>
            <person name="Honda M."/>
            <person name="Hosokawa S."/>
            <person name="Ichikawa Y."/>
            <person name="Idonuma A."/>
            <person name="Iijima M."/>
            <person name="Ikeda M."/>
            <person name="Ikeno M."/>
            <person name="Ito K."/>
            <person name="Ito S."/>
            <person name="Ito T."/>
            <person name="Ito Y."/>
            <person name="Ito Y."/>
            <person name="Iwabuchi A."/>
            <person name="Kamiya K."/>
            <person name="Karasawa W."/>
            <person name="Kurita K."/>
            <person name="Katagiri S."/>
            <person name="Kikuta A."/>
            <person name="Kobayashi H."/>
            <person name="Kobayashi N."/>
            <person name="Machita K."/>
            <person name="Maehara T."/>
            <person name="Masukawa M."/>
            <person name="Mizubayashi T."/>
            <person name="Mukai Y."/>
            <person name="Nagasaki H."/>
            <person name="Nagata Y."/>
            <person name="Naito S."/>
            <person name="Nakashima M."/>
            <person name="Nakama Y."/>
            <person name="Nakamichi Y."/>
            <person name="Nakamura M."/>
            <person name="Meguro A."/>
            <person name="Negishi M."/>
            <person name="Ohta I."/>
            <person name="Ohta T."/>
            <person name="Okamoto M."/>
            <person name="Ono N."/>
            <person name="Saji S."/>
            <person name="Sakaguchi M."/>
            <person name="Sakai K."/>
            <person name="Shibata M."/>
            <person name="Shimokawa T."/>
            <person name="Song J."/>
            <person name="Takazaki Y."/>
            <person name="Terasawa K."/>
            <person name="Tsugane M."/>
            <person name="Tsuji K."/>
            <person name="Ueda S."/>
            <person name="Waki K."/>
            <person name="Yamagata H."/>
            <person name="Yamamoto M."/>
            <person name="Yamamoto S."/>
            <person name="Yamane H."/>
            <person name="Yoshiki S."/>
            <person name="Yoshihara R."/>
            <person name="Yukawa K."/>
            <person name="Zhong H."/>
            <person name="Yano M."/>
            <person name="Yuan Q."/>
            <person name="Ouyang S."/>
            <person name="Liu J."/>
            <person name="Jones K.M."/>
            <person name="Gansberger K."/>
            <person name="Moffat K."/>
            <person name="Hill J."/>
            <person name="Bera J."/>
            <person name="Fadrosh D."/>
            <person name="Jin S."/>
            <person name="Johri S."/>
            <person name="Kim M."/>
            <person name="Overton L."/>
            <person name="Reardon M."/>
            <person name="Tsitrin T."/>
            <person name="Vuong H."/>
            <person name="Weaver B."/>
            <person name="Ciecko A."/>
            <person name="Tallon L."/>
            <person name="Jackson J."/>
            <person name="Pai G."/>
            <person name="Aken S.V."/>
            <person name="Utterback T."/>
            <person name="Reidmuller S."/>
            <person name="Feldblyum T."/>
            <person name="Hsiao J."/>
            <person name="Zismann V."/>
            <person name="Iobst S."/>
            <person name="de Vazeille A.R."/>
            <person name="Buell C.R."/>
            <person name="Ying K."/>
            <person name="Li Y."/>
            <person name="Lu T."/>
            <person name="Huang Y."/>
            <person name="Zhao Q."/>
            <person name="Feng Q."/>
            <person name="Zhang L."/>
            <person name="Zhu J."/>
            <person name="Weng Q."/>
            <person name="Mu J."/>
            <person name="Lu Y."/>
            <person name="Fan D."/>
            <person name="Liu Y."/>
            <person name="Guan J."/>
            <person name="Zhang Y."/>
            <person name="Yu S."/>
            <person name="Liu X."/>
            <person name="Zhang Y."/>
            <person name="Hong G."/>
            <person name="Han B."/>
            <person name="Choisne N."/>
            <person name="Demange N."/>
            <person name="Orjeda G."/>
            <person name="Samain S."/>
            <person name="Cattolico L."/>
            <person name="Pelletier E."/>
            <person name="Couloux A."/>
            <person name="Segurens B."/>
            <person name="Wincker P."/>
            <person name="D'Hont A."/>
            <person name="Scarpelli C."/>
            <person name="Weissenbach J."/>
            <person name="Salanoubat M."/>
            <person name="Quetier F."/>
            <person name="Yu Y."/>
            <person name="Kim H.R."/>
            <person name="Rambo T."/>
            <person name="Currie J."/>
            <person name="Collura K."/>
            <person name="Luo M."/>
            <person name="Yang T."/>
            <person name="Ammiraju J.S.S."/>
            <person name="Engler F."/>
            <person name="Soderlund C."/>
            <person name="Wing R.A."/>
            <person name="Palmer L.E."/>
            <person name="de la Bastide M."/>
            <person name="Spiegel L."/>
            <person name="Nascimento L."/>
            <person name="Zutavern T."/>
            <person name="O'Shaughnessy A."/>
            <person name="Dike S."/>
            <person name="Dedhia N."/>
            <person name="Preston R."/>
            <person name="Balija V."/>
            <person name="McCombie W.R."/>
            <person name="Chow T."/>
            <person name="Chen H."/>
            <person name="Chung M."/>
            <person name="Chen C."/>
            <person name="Shaw J."/>
            <person name="Wu H."/>
            <person name="Hsiao K."/>
            <person name="Chao Y."/>
            <person name="Chu M."/>
            <person name="Cheng C."/>
            <person name="Hour A."/>
            <person name="Lee P."/>
            <person name="Lin S."/>
            <person name="Lin Y."/>
            <person name="Liou J."/>
            <person name="Liu S."/>
            <person name="Hsing Y."/>
            <person name="Raghuvanshi S."/>
            <person name="Mohanty A."/>
            <person name="Bharti A.K."/>
            <person name="Gaur A."/>
            <person name="Gupta V."/>
            <person name="Kumar D."/>
            <person name="Ravi V."/>
            <person name="Vij S."/>
            <person name="Kapur A."/>
            <person name="Khurana P."/>
            <person name="Khurana P."/>
            <person name="Khurana J.P."/>
            <person name="Tyagi A.K."/>
            <person name="Gaikwad K."/>
            <person name="Singh A."/>
            <person name="Dalal V."/>
            <person name="Srivastava S."/>
            <person name="Dixit A."/>
            <person name="Pal A.K."/>
            <person name="Ghazi I.A."/>
            <person name="Yadav M."/>
            <person name="Pandit A."/>
            <person name="Bhargava A."/>
            <person name="Sureshbabu K."/>
            <person name="Batra K."/>
            <person name="Sharma T.R."/>
            <person name="Mohapatra T."/>
            <person name="Singh N.K."/>
            <person name="Messing J."/>
            <person name="Nelson A.B."/>
            <person name="Fuks G."/>
            <person name="Kavchok S."/>
            <person name="Keizer G."/>
            <person name="Linton E."/>
            <person name="Llaca V."/>
            <person name="Song R."/>
            <person name="Tanyolac B."/>
            <person name="Young S."/>
            <person name="Ho-Il K."/>
            <person name="Hahn J.H."/>
            <person name="Sangsakoo G."/>
            <person name="Vanavichit A."/>
            <person name="de Mattos Luiz.A.T."/>
            <person name="Zimmer P.D."/>
            <person name="Malone G."/>
            <person name="Dellagostin O."/>
            <person name="de Oliveira A.C."/>
            <person name="Bevan M."/>
            <person name="Bancroft I."/>
            <person name="Minx P."/>
            <person name="Cordum H."/>
            <person name="Wilson R."/>
            <person name="Cheng Z."/>
            <person name="Jin W."/>
            <person name="Jiang J."/>
            <person name="Leong S.A."/>
            <person name="Iwama H."/>
            <person name="Gojobori T."/>
            <person name="Itoh T."/>
            <person name="Niimura Y."/>
            <person name="Fujii Y."/>
            <person name="Habara T."/>
            <person name="Sakai H."/>
            <person name="Sato Y."/>
            <person name="Wilson G."/>
            <person name="Kumar K."/>
            <person name="McCouch S."/>
            <person name="Juretic N."/>
            <person name="Hoen D."/>
            <person name="Wright S."/>
            <person name="Bruskiewich R."/>
            <person name="Bureau T."/>
            <person name="Miyao A."/>
            <person name="Hirochika H."/>
            <person name="Nishikawa T."/>
            <person name="Kadowaki K."/>
            <person name="Sugiura M."/>
            <person name="Burr B."/>
            <person name="Sasaki T."/>
        </authorList>
    </citation>
    <scope>NUCLEOTIDE SEQUENCE [LARGE SCALE GENOMIC DNA]</scope>
    <source>
        <strain evidence="3">cv. Nipponbare</strain>
    </source>
</reference>
<dbReference type="EMBL" id="AP005675">
    <property type="protein sequence ID" value="BAD33718.1"/>
    <property type="molecule type" value="Genomic_DNA"/>
</dbReference>
<gene>
    <name evidence="2" type="primary">OJ1001_G09.13</name>
</gene>
<accession>Q69NK9</accession>
<proteinExistence type="predicted"/>
<feature type="compositionally biased region" description="Low complexity" evidence="1">
    <location>
        <begin position="12"/>
        <end position="24"/>
    </location>
</feature>